<reference evidence="1" key="1">
    <citation type="submission" date="2021-10" db="EMBL/GenBank/DDBJ databases">
        <title>Melipona bicolor Genome sequencing and assembly.</title>
        <authorList>
            <person name="Araujo N.S."/>
            <person name="Arias M.C."/>
        </authorList>
    </citation>
    <scope>NUCLEOTIDE SEQUENCE</scope>
    <source>
        <strain evidence="1">USP_2M_L1-L4_2017</strain>
        <tissue evidence="1">Whole body</tissue>
    </source>
</reference>
<accession>A0AA40GAN4</accession>
<feature type="non-terminal residue" evidence="1">
    <location>
        <position position="1"/>
    </location>
</feature>
<sequence length="54" mass="5887">SRWKGSGGTEAGFQDASWTKHGLMELRIQPTNQAAAADVHVFDKLFGKQGVQVE</sequence>
<keyword evidence="2" id="KW-1185">Reference proteome</keyword>
<comment type="caution">
    <text evidence="1">The sequence shown here is derived from an EMBL/GenBank/DDBJ whole genome shotgun (WGS) entry which is preliminary data.</text>
</comment>
<evidence type="ECO:0000313" key="2">
    <source>
        <dbReference type="Proteomes" id="UP001177670"/>
    </source>
</evidence>
<dbReference type="EMBL" id="JAHYIQ010000003">
    <property type="protein sequence ID" value="KAK1133587.1"/>
    <property type="molecule type" value="Genomic_DNA"/>
</dbReference>
<evidence type="ECO:0000313" key="1">
    <source>
        <dbReference type="EMBL" id="KAK1133587.1"/>
    </source>
</evidence>
<name>A0AA40GAN4_9HYME</name>
<dbReference type="AlphaFoldDB" id="A0AA40GAN4"/>
<gene>
    <name evidence="1" type="ORF">K0M31_011387</name>
</gene>
<proteinExistence type="predicted"/>
<protein>
    <submittedName>
        <fullName evidence="1">Uncharacterized protein</fullName>
    </submittedName>
</protein>
<dbReference type="Proteomes" id="UP001177670">
    <property type="component" value="Unassembled WGS sequence"/>
</dbReference>
<organism evidence="1 2">
    <name type="scientific">Melipona bicolor</name>
    <dbReference type="NCBI Taxonomy" id="60889"/>
    <lineage>
        <taxon>Eukaryota</taxon>
        <taxon>Metazoa</taxon>
        <taxon>Ecdysozoa</taxon>
        <taxon>Arthropoda</taxon>
        <taxon>Hexapoda</taxon>
        <taxon>Insecta</taxon>
        <taxon>Pterygota</taxon>
        <taxon>Neoptera</taxon>
        <taxon>Endopterygota</taxon>
        <taxon>Hymenoptera</taxon>
        <taxon>Apocrita</taxon>
        <taxon>Aculeata</taxon>
        <taxon>Apoidea</taxon>
        <taxon>Anthophila</taxon>
        <taxon>Apidae</taxon>
        <taxon>Melipona</taxon>
    </lineage>
</organism>